<comment type="caution">
    <text evidence="3">The sequence shown here is derived from an EMBL/GenBank/DDBJ whole genome shotgun (WGS) entry which is preliminary data.</text>
</comment>
<evidence type="ECO:0000313" key="3">
    <source>
        <dbReference type="EMBL" id="MDG5753354.1"/>
    </source>
</evidence>
<dbReference type="NCBIfam" id="TIGR02830">
    <property type="entry name" value="spore_III_AG"/>
    <property type="match status" value="1"/>
</dbReference>
<evidence type="ECO:0000256" key="2">
    <source>
        <dbReference type="SAM" id="Phobius"/>
    </source>
</evidence>
<proteinExistence type="predicted"/>
<protein>
    <submittedName>
        <fullName evidence="3">Stage III sporulation protein AG</fullName>
    </submittedName>
</protein>
<dbReference type="EMBL" id="JARULN010000002">
    <property type="protein sequence ID" value="MDG5753354.1"/>
    <property type="molecule type" value="Genomic_DNA"/>
</dbReference>
<feature type="transmembrane region" description="Helical" evidence="2">
    <location>
        <begin position="29"/>
        <end position="47"/>
    </location>
</feature>
<feature type="region of interest" description="Disordered" evidence="1">
    <location>
        <begin position="126"/>
        <end position="150"/>
    </location>
</feature>
<evidence type="ECO:0000313" key="4">
    <source>
        <dbReference type="Proteomes" id="UP001218246"/>
    </source>
</evidence>
<gene>
    <name evidence="3" type="primary">spoIIIAG</name>
    <name evidence="3" type="ORF">P6P90_05005</name>
</gene>
<evidence type="ECO:0000256" key="1">
    <source>
        <dbReference type="SAM" id="MobiDB-lite"/>
    </source>
</evidence>
<dbReference type="Proteomes" id="UP001218246">
    <property type="component" value="Unassembled WGS sequence"/>
</dbReference>
<sequence>MNDNKQSVWQKWLRPNEEEKKRKKFNPKFIALLLVAGILLMFSGSLFQSKPQEAPVFRTDPEEPKDVAAFAQKSTSGSAIEKYEKQYEEDLQALLEGMQGVKDVTVIVNLDSTAVKVLEKERINRHQKTNETDRDGGTRTVEDESVEERPKTIRVGDKEEPIVLKEDKPPVRGVAITAKGADNIEVKKAMIEMVTRYLDVPSHRVSVAPKKS</sequence>
<keyword evidence="2" id="KW-0472">Membrane</keyword>
<organism evidence="3 4">
    <name type="scientific">Ectobacillus antri</name>
    <dbReference type="NCBI Taxonomy" id="2486280"/>
    <lineage>
        <taxon>Bacteria</taxon>
        <taxon>Bacillati</taxon>
        <taxon>Bacillota</taxon>
        <taxon>Bacilli</taxon>
        <taxon>Bacillales</taxon>
        <taxon>Bacillaceae</taxon>
        <taxon>Ectobacillus</taxon>
    </lineage>
</organism>
<accession>A0ABT6H2D8</accession>
<dbReference type="InterPro" id="IPR014195">
    <property type="entry name" value="Spore_III_AG"/>
</dbReference>
<keyword evidence="2" id="KW-1133">Transmembrane helix</keyword>
<keyword evidence="2" id="KW-0812">Transmembrane</keyword>
<keyword evidence="4" id="KW-1185">Reference proteome</keyword>
<reference evidence="3 4" key="1">
    <citation type="submission" date="2023-04" db="EMBL/GenBank/DDBJ databases">
        <title>Ectobacillus antri isolated from activated sludge.</title>
        <authorList>
            <person name="Yan P."/>
            <person name="Liu X."/>
        </authorList>
    </citation>
    <scope>NUCLEOTIDE SEQUENCE [LARGE SCALE GENOMIC DNA]</scope>
    <source>
        <strain evidence="3 4">C18H</strain>
    </source>
</reference>
<dbReference type="RefSeq" id="WP_124563438.1">
    <property type="nucleotide sequence ID" value="NZ_JARRRY010000001.1"/>
</dbReference>
<name>A0ABT6H2D8_9BACI</name>